<dbReference type="Proteomes" id="UP000000495">
    <property type="component" value="Chromosome"/>
</dbReference>
<gene>
    <name evidence="1" type="ordered locus">PUV_25890</name>
</gene>
<sequence>MENFALLEERSMKMESVKFILLINKPVFRQVVNEHLKTFEKILNRKIDAQDLLEEMSKFGYQKTLKESEILKGILLGYGEQNARLFEERIRFYYKPAFNLLRSQSEEPHPLIKNPTFFKSDNDLTFFSLINFLVDPHSAETQELREKYNEADIKIFKNYKPDNILHISLQKLLE</sequence>
<evidence type="ECO:0000313" key="1">
    <source>
        <dbReference type="EMBL" id="CCB87539.1"/>
    </source>
</evidence>
<dbReference type="AlphaFoldDB" id="F8L2L4"/>
<organism evidence="1 2">
    <name type="scientific">Parachlamydia acanthamoebae (strain UV7)</name>
    <dbReference type="NCBI Taxonomy" id="765952"/>
    <lineage>
        <taxon>Bacteria</taxon>
        <taxon>Pseudomonadati</taxon>
        <taxon>Chlamydiota</taxon>
        <taxon>Chlamydiia</taxon>
        <taxon>Parachlamydiales</taxon>
        <taxon>Parachlamydiaceae</taxon>
        <taxon>Parachlamydia</taxon>
    </lineage>
</organism>
<dbReference type="HOGENOM" id="CLU_1538597_0_0_0"/>
<protein>
    <submittedName>
        <fullName evidence="1">Uncharacterized protein</fullName>
    </submittedName>
</protein>
<dbReference type="STRING" id="765952.PUV_25890"/>
<dbReference type="KEGG" id="puv:PUV_25890"/>
<evidence type="ECO:0000313" key="2">
    <source>
        <dbReference type="Proteomes" id="UP000000495"/>
    </source>
</evidence>
<reference key="1">
    <citation type="journal article" date="2011" name="Mol. Biol. Evol.">
        <title>Unity in variety -- the pan-genome of the Chlamydiae.</title>
        <authorList>
            <person name="Collingro A."/>
            <person name="Tischler P."/>
            <person name="Weinmaier T."/>
            <person name="Penz T."/>
            <person name="Heinz E."/>
            <person name="Brunham R.C."/>
            <person name="Read T.D."/>
            <person name="Bavoil P.M."/>
            <person name="Sachse K."/>
            <person name="Kahane S."/>
            <person name="Friedman M.G."/>
            <person name="Rattei T."/>
            <person name="Myers G.S.A."/>
            <person name="Horn M."/>
        </authorList>
    </citation>
    <scope>NUCLEOTIDE SEQUENCE</scope>
    <source>
        <strain>UV7</strain>
    </source>
</reference>
<dbReference type="EMBL" id="FR872580">
    <property type="protein sequence ID" value="CCB87539.1"/>
    <property type="molecule type" value="Genomic_DNA"/>
</dbReference>
<reference evidence="1 2" key="2">
    <citation type="journal article" date="2011" name="Mol. Biol. Evol.">
        <title>Unity in variety--the pan-genome of the Chlamydiae.</title>
        <authorList>
            <person name="Collingro A."/>
            <person name="Tischler P."/>
            <person name="Weinmaier T."/>
            <person name="Penz T."/>
            <person name="Heinz E."/>
            <person name="Brunham R.C."/>
            <person name="Read T.D."/>
            <person name="Bavoil P.M."/>
            <person name="Sachse K."/>
            <person name="Kahane S."/>
            <person name="Friedman M.G."/>
            <person name="Rattei T."/>
            <person name="Myers G.S."/>
            <person name="Horn M."/>
        </authorList>
    </citation>
    <scope>NUCLEOTIDE SEQUENCE [LARGE SCALE GENOMIC DNA]</scope>
    <source>
        <strain evidence="2">UV7</strain>
    </source>
</reference>
<dbReference type="RefSeq" id="WP_013925648.1">
    <property type="nucleotide sequence ID" value="NC_015702.1"/>
</dbReference>
<proteinExistence type="predicted"/>
<accession>F8L2L4</accession>
<keyword evidence="2" id="KW-1185">Reference proteome</keyword>
<name>F8L2L4_PARAV</name>